<dbReference type="InterPro" id="IPR015946">
    <property type="entry name" value="KH_dom-like_a/b"/>
</dbReference>
<dbReference type="Gene3D" id="3.40.50.300">
    <property type="entry name" value="P-loop containing nucleotide triphosphate hydrolases"/>
    <property type="match status" value="2"/>
</dbReference>
<dbReference type="HAMAP" id="MF_00195">
    <property type="entry name" value="GTPase_Der"/>
    <property type="match status" value="1"/>
</dbReference>
<dbReference type="Gene3D" id="3.30.300.20">
    <property type="match status" value="1"/>
</dbReference>
<dbReference type="Proteomes" id="UP000242497">
    <property type="component" value="Unassembled WGS sequence"/>
</dbReference>
<keyword evidence="4 11" id="KW-0677">Repeat</keyword>
<keyword evidence="3 9" id="KW-0690">Ribosome biogenesis</keyword>
<feature type="binding site" evidence="9">
    <location>
        <begin position="57"/>
        <end position="61"/>
    </location>
    <ligand>
        <name>GTP</name>
        <dbReference type="ChEBI" id="CHEBI:37565"/>
        <label>1</label>
    </ligand>
</feature>
<dbReference type="Pfam" id="PF14714">
    <property type="entry name" value="KH_dom-like"/>
    <property type="match status" value="1"/>
</dbReference>
<accession>A0A1M6KDQ5</accession>
<dbReference type="Pfam" id="PF01926">
    <property type="entry name" value="MMR_HSR1"/>
    <property type="match status" value="2"/>
</dbReference>
<dbReference type="FunFam" id="3.30.300.20:FF:000004">
    <property type="entry name" value="GTPase Der"/>
    <property type="match status" value="1"/>
</dbReference>
<dbReference type="GO" id="GO:0042254">
    <property type="term" value="P:ribosome biogenesis"/>
    <property type="evidence" value="ECO:0007669"/>
    <property type="project" value="UniProtKB-KW"/>
</dbReference>
<keyword evidence="14" id="KW-1185">Reference proteome</keyword>
<feature type="binding site" evidence="9">
    <location>
        <begin position="183"/>
        <end position="190"/>
    </location>
    <ligand>
        <name>GTP</name>
        <dbReference type="ChEBI" id="CHEBI:37565"/>
        <label>2</label>
    </ligand>
</feature>
<dbReference type="InterPro" id="IPR005225">
    <property type="entry name" value="Small_GTP-bd"/>
</dbReference>
<dbReference type="EMBL" id="FRAE01000007">
    <property type="protein sequence ID" value="SHJ57085.1"/>
    <property type="molecule type" value="Genomic_DNA"/>
</dbReference>
<dbReference type="SUPFAM" id="SSF52540">
    <property type="entry name" value="P-loop containing nucleoside triphosphate hydrolases"/>
    <property type="match status" value="2"/>
</dbReference>
<dbReference type="InterPro" id="IPR016484">
    <property type="entry name" value="GTPase_Der"/>
</dbReference>
<dbReference type="AlphaFoldDB" id="A0A1M6KDQ5"/>
<evidence type="ECO:0000256" key="5">
    <source>
        <dbReference type="ARBA" id="ARBA00022741"/>
    </source>
</evidence>
<dbReference type="GO" id="GO:0043022">
    <property type="term" value="F:ribosome binding"/>
    <property type="evidence" value="ECO:0007669"/>
    <property type="project" value="TreeGrafter"/>
</dbReference>
<evidence type="ECO:0000256" key="11">
    <source>
        <dbReference type="RuleBase" id="RU004481"/>
    </source>
</evidence>
<feature type="domain" description="EngA-type G" evidence="12">
    <location>
        <begin position="4"/>
        <end position="168"/>
    </location>
</feature>
<dbReference type="InterPro" id="IPR006073">
    <property type="entry name" value="GTP-bd"/>
</dbReference>
<dbReference type="PANTHER" id="PTHR43834">
    <property type="entry name" value="GTPASE DER"/>
    <property type="match status" value="1"/>
</dbReference>
<evidence type="ECO:0000256" key="4">
    <source>
        <dbReference type="ARBA" id="ARBA00022737"/>
    </source>
</evidence>
<evidence type="ECO:0000256" key="6">
    <source>
        <dbReference type="ARBA" id="ARBA00023134"/>
    </source>
</evidence>
<dbReference type="InterPro" id="IPR031166">
    <property type="entry name" value="G_ENGA"/>
</dbReference>
<evidence type="ECO:0000256" key="1">
    <source>
        <dbReference type="ARBA" id="ARBA00008279"/>
    </source>
</evidence>
<feature type="binding site" evidence="9">
    <location>
        <begin position="230"/>
        <end position="234"/>
    </location>
    <ligand>
        <name>GTP</name>
        <dbReference type="ChEBI" id="CHEBI:37565"/>
        <label>2</label>
    </ligand>
</feature>
<protein>
    <recommendedName>
        <fullName evidence="2 9">GTPase Der</fullName>
    </recommendedName>
    <alternativeName>
        <fullName evidence="7 9">GTP-binding protein EngA</fullName>
    </alternativeName>
</protein>
<evidence type="ECO:0000259" key="12">
    <source>
        <dbReference type="PROSITE" id="PS51712"/>
    </source>
</evidence>
<dbReference type="NCBIfam" id="TIGR00231">
    <property type="entry name" value="small_GTP"/>
    <property type="match status" value="2"/>
</dbReference>
<evidence type="ECO:0000256" key="3">
    <source>
        <dbReference type="ARBA" id="ARBA00022517"/>
    </source>
</evidence>
<dbReference type="FunFam" id="3.40.50.300:FF:000057">
    <property type="entry name" value="GTPase Der"/>
    <property type="match status" value="1"/>
</dbReference>
<evidence type="ECO:0000313" key="14">
    <source>
        <dbReference type="Proteomes" id="UP000242497"/>
    </source>
</evidence>
<dbReference type="PANTHER" id="PTHR43834:SF6">
    <property type="entry name" value="GTPASE DER"/>
    <property type="match status" value="1"/>
</dbReference>
<proteinExistence type="inferred from homology"/>
<evidence type="ECO:0000256" key="8">
    <source>
        <dbReference type="ARBA" id="ARBA00053470"/>
    </source>
</evidence>
<dbReference type="PIRSF" id="PIRSF006485">
    <property type="entry name" value="GTP-binding_EngA"/>
    <property type="match status" value="1"/>
</dbReference>
<gene>
    <name evidence="9" type="primary">der</name>
    <name evidence="13" type="ORF">SAMN02744037_00339</name>
</gene>
<comment type="function">
    <text evidence="8 9 11">GTPase that plays an essential role in the late steps of ribosome biogenesis.</text>
</comment>
<reference evidence="14" key="1">
    <citation type="submission" date="2016-11" db="EMBL/GenBank/DDBJ databases">
        <authorList>
            <person name="Varghese N."/>
            <person name="Submissions S."/>
        </authorList>
    </citation>
    <scope>NUCLEOTIDE SEQUENCE [LARGE SCALE GENOMIC DNA]</scope>
    <source>
        <strain evidence="14">DSM 15518</strain>
    </source>
</reference>
<dbReference type="PRINTS" id="PR00326">
    <property type="entry name" value="GTP1OBG"/>
</dbReference>
<sequence>MSRPIVAVVGRPNVGKSTLFNKLVGKRIAIVEDTPGVTRDRIYAEGEWLNKYFTLIDTGGIEPESEDIILSQMRTQAELAMDMAHVILFVVDGKVGLTNDDREVAQMLRKTNKPVLLVVNKVDNKNKSEHYYDFYELGFGDPIEISASIGLGIGDLLDEVIENFPEGLDTEYDEDIIKVAIVGKPNAGKSSILNNILGEERVIVSPIAGTTRDAIDTYFEDGEDKYLLIDTAGLRRKSRVSENIEKYSVLRSIAAVERADVALIVIDATQGVTEQDTKVAGIAHDEGKACIIVINKWDLIEKDDKTMNKFVKQIREKFPFMMYAPILFVSAKTNQRMHKLLPKIKCVSNEHSKRVHTGALNDVIGEAVLLNQPPSDKGKRLKIYYGTQTSVKPPNFTLFINDKELTHFSYQRYLENKIRENFGFEGTPIRFNYKEKERKR</sequence>
<dbReference type="CDD" id="cd01895">
    <property type="entry name" value="EngA2"/>
    <property type="match status" value="1"/>
</dbReference>
<dbReference type="PROSITE" id="PS51712">
    <property type="entry name" value="G_ENGA"/>
    <property type="match status" value="2"/>
</dbReference>
<evidence type="ECO:0000256" key="10">
    <source>
        <dbReference type="PROSITE-ProRule" id="PRU01049"/>
    </source>
</evidence>
<evidence type="ECO:0000256" key="7">
    <source>
        <dbReference type="ARBA" id="ARBA00032345"/>
    </source>
</evidence>
<dbReference type="InterPro" id="IPR027417">
    <property type="entry name" value="P-loop_NTPase"/>
</dbReference>
<dbReference type="CDD" id="cd01894">
    <property type="entry name" value="EngA1"/>
    <property type="match status" value="1"/>
</dbReference>
<organism evidence="13 14">
    <name type="scientific">Tepidibacter formicigenes DSM 15518</name>
    <dbReference type="NCBI Taxonomy" id="1123349"/>
    <lineage>
        <taxon>Bacteria</taxon>
        <taxon>Bacillati</taxon>
        <taxon>Bacillota</taxon>
        <taxon>Clostridia</taxon>
        <taxon>Peptostreptococcales</taxon>
        <taxon>Peptostreptococcaceae</taxon>
        <taxon>Tepidibacter</taxon>
    </lineage>
</organism>
<dbReference type="NCBIfam" id="TIGR03594">
    <property type="entry name" value="GTPase_EngA"/>
    <property type="match status" value="1"/>
</dbReference>
<dbReference type="RefSeq" id="WP_200773903.1">
    <property type="nucleotide sequence ID" value="NZ_FRAE01000007.1"/>
</dbReference>
<dbReference type="STRING" id="1123349.SAMN02744037_00339"/>
<dbReference type="InterPro" id="IPR032859">
    <property type="entry name" value="KH_dom-like"/>
</dbReference>
<keyword evidence="6 9" id="KW-0342">GTP-binding</keyword>
<keyword evidence="5 9" id="KW-0547">Nucleotide-binding</keyword>
<evidence type="ECO:0000313" key="13">
    <source>
        <dbReference type="EMBL" id="SHJ57085.1"/>
    </source>
</evidence>
<comment type="subunit">
    <text evidence="9">Associates with the 50S ribosomal subunit.</text>
</comment>
<dbReference type="FunFam" id="3.40.50.300:FF:000040">
    <property type="entry name" value="GTPase Der"/>
    <property type="match status" value="1"/>
</dbReference>
<feature type="binding site" evidence="9">
    <location>
        <begin position="120"/>
        <end position="123"/>
    </location>
    <ligand>
        <name>GTP</name>
        <dbReference type="ChEBI" id="CHEBI:37565"/>
        <label>1</label>
    </ligand>
</feature>
<feature type="binding site" evidence="9">
    <location>
        <begin position="295"/>
        <end position="298"/>
    </location>
    <ligand>
        <name>GTP</name>
        <dbReference type="ChEBI" id="CHEBI:37565"/>
        <label>2</label>
    </ligand>
</feature>
<comment type="similarity">
    <text evidence="1 9 10 11">Belongs to the TRAFAC class TrmE-Era-EngA-EngB-Septin-like GTPase superfamily. EngA (Der) GTPase family.</text>
</comment>
<feature type="domain" description="EngA-type G" evidence="12">
    <location>
        <begin position="177"/>
        <end position="352"/>
    </location>
</feature>
<dbReference type="GO" id="GO:0005525">
    <property type="term" value="F:GTP binding"/>
    <property type="evidence" value="ECO:0007669"/>
    <property type="project" value="UniProtKB-UniRule"/>
</dbReference>
<evidence type="ECO:0000256" key="2">
    <source>
        <dbReference type="ARBA" id="ARBA00020953"/>
    </source>
</evidence>
<feature type="binding site" evidence="9">
    <location>
        <begin position="10"/>
        <end position="17"/>
    </location>
    <ligand>
        <name>GTP</name>
        <dbReference type="ChEBI" id="CHEBI:37565"/>
        <label>1</label>
    </ligand>
</feature>
<name>A0A1M6KDQ5_9FIRM</name>
<evidence type="ECO:0000256" key="9">
    <source>
        <dbReference type="HAMAP-Rule" id="MF_00195"/>
    </source>
</evidence>